<feature type="transmembrane region" description="Helical" evidence="1">
    <location>
        <begin position="28"/>
        <end position="45"/>
    </location>
</feature>
<evidence type="ECO:0000259" key="2">
    <source>
        <dbReference type="Pfam" id="PF01145"/>
    </source>
</evidence>
<evidence type="ECO:0000313" key="4">
    <source>
        <dbReference type="Proteomes" id="UP000050360"/>
    </source>
</evidence>
<keyword evidence="1" id="KW-1133">Transmembrane helix</keyword>
<keyword evidence="1" id="KW-0812">Transmembrane</keyword>
<comment type="caution">
    <text evidence="3">The sequence shown here is derived from an EMBL/GenBank/DDBJ whole genome shotgun (WGS) entry which is preliminary data.</text>
</comment>
<dbReference type="EMBL" id="LKCM01000202">
    <property type="protein sequence ID" value="KPQ42824.1"/>
    <property type="molecule type" value="Genomic_DNA"/>
</dbReference>
<protein>
    <submittedName>
        <fullName evidence="3">SPFH domain / Band 7 family protein</fullName>
    </submittedName>
</protein>
<dbReference type="Gene3D" id="3.30.479.30">
    <property type="entry name" value="Band 7 domain"/>
    <property type="match status" value="1"/>
</dbReference>
<evidence type="ECO:0000313" key="3">
    <source>
        <dbReference type="EMBL" id="KPQ42824.1"/>
    </source>
</evidence>
<dbReference type="AlphaFoldDB" id="A0A0P8DYF6"/>
<keyword evidence="1" id="KW-0472">Membrane</keyword>
<dbReference type="InterPro" id="IPR036013">
    <property type="entry name" value="Band_7/SPFH_dom_sf"/>
</dbReference>
<proteinExistence type="predicted"/>
<organism evidence="3 4">
    <name type="scientific">Candidatus Methanoperedens nitratireducens</name>
    <dbReference type="NCBI Taxonomy" id="1392998"/>
    <lineage>
        <taxon>Archaea</taxon>
        <taxon>Methanobacteriati</taxon>
        <taxon>Methanobacteriota</taxon>
        <taxon>Stenosarchaea group</taxon>
        <taxon>Methanomicrobia</taxon>
        <taxon>Methanosarcinales</taxon>
        <taxon>ANME-2 cluster</taxon>
        <taxon>Candidatus Methanoperedentaceae</taxon>
        <taxon>Candidatus Methanoperedens</taxon>
    </lineage>
</organism>
<dbReference type="Proteomes" id="UP000050360">
    <property type="component" value="Unassembled WGS sequence"/>
</dbReference>
<dbReference type="InterPro" id="IPR001107">
    <property type="entry name" value="Band_7"/>
</dbReference>
<evidence type="ECO:0000256" key="1">
    <source>
        <dbReference type="SAM" id="Phobius"/>
    </source>
</evidence>
<dbReference type="Pfam" id="PF01145">
    <property type="entry name" value="Band_7"/>
    <property type="match status" value="1"/>
</dbReference>
<dbReference type="SUPFAM" id="SSF117892">
    <property type="entry name" value="Band 7/SPFH domain"/>
    <property type="match status" value="1"/>
</dbReference>
<name>A0A0P8DYF6_9EURY</name>
<gene>
    <name evidence="3" type="ORF">MPEBLZ_02620</name>
</gene>
<sequence length="341" mass="37602">MKINTNLVLFLVMVLLTAGMAIEHSRLAIIPLIIAIIIGINLIAKENGEKSELKKVKIINNEKGEGSISIIIGVVIFLLFIIVIVALLGSYRIETGTGAIITEVNGNKVPMTEVGWHTRTPILTDVEKYSVVNNNIYFPADYLELESRFKGDTQSGAIGFDIKTTDDKVVDTGAVMSFEIVDLIQFGVKNTHPQEQLQKAYDSLVFNYLQSQSSEKITTQITSINDELYQKLKESKIEDQFGIKVNSVSLLRPTFTKIALDALAEKQAIQAKSEGELNAAKNRAEAIETIAKAQKSQADILKNVPPEQLDFNAKLALYDTLKGNQNVIWVIPSGQPVVLTK</sequence>
<feature type="transmembrane region" description="Helical" evidence="1">
    <location>
        <begin position="7"/>
        <end position="22"/>
    </location>
</feature>
<feature type="transmembrane region" description="Helical" evidence="1">
    <location>
        <begin position="66"/>
        <end position="91"/>
    </location>
</feature>
<reference evidence="3 4" key="1">
    <citation type="submission" date="2015-09" db="EMBL/GenBank/DDBJ databases">
        <title>A metagenomics-based metabolic model of nitrate-dependent anaerobic oxidation of methane by Methanoperedens-like archaea.</title>
        <authorList>
            <person name="Arshad A."/>
            <person name="Speth D.R."/>
            <person name="De Graaf R.M."/>
            <person name="Op Den Camp H.J."/>
            <person name="Jetten M.S."/>
            <person name="Welte C.U."/>
        </authorList>
    </citation>
    <scope>NUCLEOTIDE SEQUENCE [LARGE SCALE GENOMIC DNA]</scope>
</reference>
<feature type="domain" description="Band 7" evidence="2">
    <location>
        <begin position="92"/>
        <end position="286"/>
    </location>
</feature>
<accession>A0A0P8DYF6</accession>